<protein>
    <submittedName>
        <fullName evidence="4">M20/M25/M40 family metallo-hydrolase</fullName>
    </submittedName>
</protein>
<evidence type="ECO:0000256" key="2">
    <source>
        <dbReference type="ARBA" id="ARBA00022801"/>
    </source>
</evidence>
<dbReference type="EMBL" id="JACCKB010000029">
    <property type="protein sequence ID" value="NYZ67777.1"/>
    <property type="molecule type" value="Genomic_DNA"/>
</dbReference>
<reference evidence="4 5" key="1">
    <citation type="submission" date="2020-07" db="EMBL/GenBank/DDBJ databases">
        <title>Endozoicomonas sp. nov., isolated from sediment.</title>
        <authorList>
            <person name="Gu T."/>
        </authorList>
    </citation>
    <scope>NUCLEOTIDE SEQUENCE [LARGE SCALE GENOMIC DNA]</scope>
    <source>
        <strain evidence="4 5">SM1973</strain>
    </source>
</reference>
<dbReference type="RefSeq" id="WP_180569796.1">
    <property type="nucleotide sequence ID" value="NZ_JACCKB010000029.1"/>
</dbReference>
<dbReference type="Gene3D" id="3.30.70.360">
    <property type="match status" value="2"/>
</dbReference>
<dbReference type="AlphaFoldDB" id="A0A853IE43"/>
<keyword evidence="3" id="KW-0170">Cobalt</keyword>
<dbReference type="GO" id="GO:0006526">
    <property type="term" value="P:L-arginine biosynthetic process"/>
    <property type="evidence" value="ECO:0007669"/>
    <property type="project" value="TreeGrafter"/>
</dbReference>
<organism evidence="4 5">
    <name type="scientific">Spartinivicinus marinus</name>
    <dbReference type="NCBI Taxonomy" id="2994442"/>
    <lineage>
        <taxon>Bacteria</taxon>
        <taxon>Pseudomonadati</taxon>
        <taxon>Pseudomonadota</taxon>
        <taxon>Gammaproteobacteria</taxon>
        <taxon>Oceanospirillales</taxon>
        <taxon>Zooshikellaceae</taxon>
        <taxon>Spartinivicinus</taxon>
    </lineage>
</organism>
<dbReference type="InterPro" id="IPR050072">
    <property type="entry name" value="Peptidase_M20A"/>
</dbReference>
<evidence type="ECO:0000313" key="4">
    <source>
        <dbReference type="EMBL" id="NYZ67777.1"/>
    </source>
</evidence>
<dbReference type="Proteomes" id="UP000569732">
    <property type="component" value="Unassembled WGS sequence"/>
</dbReference>
<proteinExistence type="predicted"/>
<dbReference type="Pfam" id="PF01546">
    <property type="entry name" value="Peptidase_M20"/>
    <property type="match status" value="1"/>
</dbReference>
<dbReference type="Gene3D" id="3.40.630.10">
    <property type="entry name" value="Zn peptidases"/>
    <property type="match status" value="1"/>
</dbReference>
<comment type="caution">
    <text evidence="4">The sequence shown here is derived from an EMBL/GenBank/DDBJ whole genome shotgun (WGS) entry which is preliminary data.</text>
</comment>
<dbReference type="GO" id="GO:0046872">
    <property type="term" value="F:metal ion binding"/>
    <property type="evidence" value="ECO:0007669"/>
    <property type="project" value="UniProtKB-KW"/>
</dbReference>
<evidence type="ECO:0000256" key="1">
    <source>
        <dbReference type="ARBA" id="ARBA00022723"/>
    </source>
</evidence>
<dbReference type="InterPro" id="IPR036264">
    <property type="entry name" value="Bact_exopeptidase_dim_dom"/>
</dbReference>
<dbReference type="PANTHER" id="PTHR43808">
    <property type="entry name" value="ACETYLORNITHINE DEACETYLASE"/>
    <property type="match status" value="1"/>
</dbReference>
<accession>A0A853IE43</accession>
<dbReference type="GO" id="GO:0008777">
    <property type="term" value="F:acetylornithine deacetylase activity"/>
    <property type="evidence" value="ECO:0007669"/>
    <property type="project" value="TreeGrafter"/>
</dbReference>
<dbReference type="InterPro" id="IPR002933">
    <property type="entry name" value="Peptidase_M20"/>
</dbReference>
<keyword evidence="5" id="KW-1185">Reference proteome</keyword>
<dbReference type="SUPFAM" id="SSF53187">
    <property type="entry name" value="Zn-dependent exopeptidases"/>
    <property type="match status" value="1"/>
</dbReference>
<evidence type="ECO:0000256" key="3">
    <source>
        <dbReference type="ARBA" id="ARBA00023285"/>
    </source>
</evidence>
<gene>
    <name evidence="4" type="ORF">H0A36_17325</name>
</gene>
<evidence type="ECO:0000313" key="5">
    <source>
        <dbReference type="Proteomes" id="UP000569732"/>
    </source>
</evidence>
<sequence>MNQSYQKRSFPSNPAGKRSFYSSLAAIGLLAGLLSVSGCQLFQKSSPSDTTSLDQLIDKQLLPTTQAFIKYATYRTPDRTNETVMRQNMANLRDHINGIMNDFNSQQRVDKFSPFEWKKHIRGRDYWLFGYRIGRGTKKASIIAHLDTVPPGNSDWNPFEARIEQHQYRGQLTDFLVGRGAIDDKGPAVVSLLTLQSLAKELDGNPLLDDWQLEILFDTSEETGMSMPHYMKDPRQQPPTVGVVFDSAWCVRAEKGIERPIFTLPRQPQQSYNQLWIADLFTPAGPSNQIPDTATAIIKGPRHQLKAYAKQVMTDYKQFTFDDANYRPATLKVMLEGDQLILTTKVAGAQHGSVPHANRAEGANPLVSLANYLAGKVNQGYLAQNDFSQMTQFIEWMWGTYVFGEKHPQLLQAYDDVFNKDNGTTYAVTRVKANDKQIRLRVDIRYATGHQTSQWDGVTEGFLPGNSRFKAIFSELTDTFNQQHRSQIKSFTQRSTAPDIRRVDGPLFKYIDAAYKSVKGEECPRLAIGGGTDAKGHPNLLAVGPMFAGGTMGPPVNYHGVNEGAPINELKASAKILQQSLLNVMKNE</sequence>
<dbReference type="PANTHER" id="PTHR43808:SF31">
    <property type="entry name" value="N-ACETYL-L-CITRULLINE DEACETYLASE"/>
    <property type="match status" value="1"/>
</dbReference>
<keyword evidence="2" id="KW-0378">Hydrolase</keyword>
<keyword evidence="1" id="KW-0479">Metal-binding</keyword>
<dbReference type="SUPFAM" id="SSF55031">
    <property type="entry name" value="Bacterial exopeptidase dimerisation domain"/>
    <property type="match status" value="1"/>
</dbReference>
<name>A0A853IE43_9GAMM</name>